<accession>A0A3N8Q3W3</accession>
<sequence>MKRALDIADLALKVLSCLAILGGGVWAYYQFDIAGATNWQSNLSIETQVLPYRGDLRLLVVHVKSKNPRSVAFRLIKKDGDSFVLHVERVSDDAKVNMIVAPRKQDAVVPDIDLLADTGGEYEFAPNAEMDDMRAIVLKVGSTIALTADMEANNGTFDTRGKPNTDFITASTLVHVSP</sequence>
<dbReference type="RefSeq" id="WP_124576791.1">
    <property type="nucleotide sequence ID" value="NZ_QTQV01000004.1"/>
</dbReference>
<evidence type="ECO:0000313" key="1">
    <source>
        <dbReference type="EMBL" id="RQT18558.1"/>
    </source>
</evidence>
<comment type="caution">
    <text evidence="1">The sequence shown here is derived from an EMBL/GenBank/DDBJ whole genome shotgun (WGS) entry which is preliminary data.</text>
</comment>
<evidence type="ECO:0000313" key="2">
    <source>
        <dbReference type="Proteomes" id="UP000277921"/>
    </source>
</evidence>
<dbReference type="EMBL" id="QTQV01000004">
    <property type="protein sequence ID" value="RQT18558.1"/>
    <property type="molecule type" value="Genomic_DNA"/>
</dbReference>
<organism evidence="1 2">
    <name type="scientific">Burkholderia contaminans</name>
    <dbReference type="NCBI Taxonomy" id="488447"/>
    <lineage>
        <taxon>Bacteria</taxon>
        <taxon>Pseudomonadati</taxon>
        <taxon>Pseudomonadota</taxon>
        <taxon>Betaproteobacteria</taxon>
        <taxon>Burkholderiales</taxon>
        <taxon>Burkholderiaceae</taxon>
        <taxon>Burkholderia</taxon>
        <taxon>Burkholderia cepacia complex</taxon>
    </lineage>
</organism>
<name>A0A3N8Q3W3_9BURK</name>
<protein>
    <submittedName>
        <fullName evidence="1">Uncharacterized protein</fullName>
    </submittedName>
</protein>
<gene>
    <name evidence="1" type="ORF">DF051_07975</name>
</gene>
<reference evidence="1 2" key="1">
    <citation type="submission" date="2018-08" db="EMBL/GenBank/DDBJ databases">
        <title>Comparative analysis of Burkholderia isolates from Puerto Rico.</title>
        <authorList>
            <person name="Hall C."/>
            <person name="Sahl J."/>
            <person name="Wagner D."/>
        </authorList>
    </citation>
    <scope>NUCLEOTIDE SEQUENCE [LARGE SCALE GENOMIC DNA]</scope>
    <source>
        <strain evidence="1 2">Bp9025</strain>
    </source>
</reference>
<dbReference type="Proteomes" id="UP000277921">
    <property type="component" value="Unassembled WGS sequence"/>
</dbReference>
<dbReference type="AlphaFoldDB" id="A0A3N8Q3W3"/>
<proteinExistence type="predicted"/>